<evidence type="ECO:0000256" key="1">
    <source>
        <dbReference type="ARBA" id="ARBA00004141"/>
    </source>
</evidence>
<dbReference type="PRINTS" id="PR00489">
    <property type="entry name" value="FRIZZLED"/>
</dbReference>
<reference evidence="10" key="1">
    <citation type="submission" date="2020-08" db="EMBL/GenBank/DDBJ databases">
        <title>Multicomponent nature underlies the extraordinary mechanical properties of spider dragline silk.</title>
        <authorList>
            <person name="Kono N."/>
            <person name="Nakamura H."/>
            <person name="Mori M."/>
            <person name="Yoshida Y."/>
            <person name="Ohtoshi R."/>
            <person name="Malay A.D."/>
            <person name="Moran D.A.P."/>
            <person name="Tomita M."/>
            <person name="Numata K."/>
            <person name="Arakawa K."/>
        </authorList>
    </citation>
    <scope>NUCLEOTIDE SEQUENCE</scope>
</reference>
<sequence length="307" mass="34960">VTICLGSKGAKQYPDTIILLINLCLAVVSVGCLIQFFPGARDEIVCFHDGTILRQQPKSGQHLCTFTFFLIYYFLIAAIVWFVFLSYALYIQFRRTGSAKDIFKKKATLFHICAWCIPGFFTSVVLAMKEVDGDSMSGICFVGFANTTSRIWFLLIPIGLAALISGFFLISLRLPLISSQVLYTLLKMKGQELANEKSRKKLHRMIRKISLFSIFAAILIICTFACHAYDFIYRKVWMESLRDYIVCQAMNSAQPSSEFSVPMCSLKSRPNISVMYIHLSCVFAFGVLMSSWAWTKTSLNVWKRFFR</sequence>
<dbReference type="Pfam" id="PF01534">
    <property type="entry name" value="Frizzled"/>
    <property type="match status" value="1"/>
</dbReference>
<dbReference type="AlphaFoldDB" id="A0A8X6M9U2"/>
<evidence type="ECO:0000256" key="4">
    <source>
        <dbReference type="ARBA" id="ARBA00022692"/>
    </source>
</evidence>
<comment type="similarity">
    <text evidence="2">Belongs to the G-protein coupled receptor Fz/Smo family.</text>
</comment>
<keyword evidence="7" id="KW-0675">Receptor</keyword>
<dbReference type="GO" id="GO:0007417">
    <property type="term" value="P:central nervous system development"/>
    <property type="evidence" value="ECO:0007669"/>
    <property type="project" value="TreeGrafter"/>
</dbReference>
<keyword evidence="6 8" id="KW-0472">Membrane</keyword>
<feature type="non-terminal residue" evidence="10">
    <location>
        <position position="307"/>
    </location>
</feature>
<dbReference type="GO" id="GO:0030425">
    <property type="term" value="C:dendrite"/>
    <property type="evidence" value="ECO:0007669"/>
    <property type="project" value="TreeGrafter"/>
</dbReference>
<dbReference type="PANTHER" id="PTHR11309">
    <property type="entry name" value="FRIZZLED"/>
    <property type="match status" value="1"/>
</dbReference>
<evidence type="ECO:0000256" key="8">
    <source>
        <dbReference type="SAM" id="Phobius"/>
    </source>
</evidence>
<dbReference type="InterPro" id="IPR015526">
    <property type="entry name" value="Frizzled/SFRP"/>
</dbReference>
<gene>
    <name evidence="10" type="primary">SMO</name>
    <name evidence="10" type="ORF">NPIL_219592</name>
</gene>
<dbReference type="GO" id="GO:0005113">
    <property type="term" value="F:patched binding"/>
    <property type="evidence" value="ECO:0007669"/>
    <property type="project" value="TreeGrafter"/>
</dbReference>
<dbReference type="SUPFAM" id="SSF81321">
    <property type="entry name" value="Family A G protein-coupled receptor-like"/>
    <property type="match status" value="1"/>
</dbReference>
<evidence type="ECO:0000259" key="9">
    <source>
        <dbReference type="PROSITE" id="PS50261"/>
    </source>
</evidence>
<dbReference type="SMART" id="SM01330">
    <property type="entry name" value="Frizzled"/>
    <property type="match status" value="1"/>
</dbReference>
<dbReference type="Proteomes" id="UP000887013">
    <property type="component" value="Unassembled WGS sequence"/>
</dbReference>
<evidence type="ECO:0000256" key="3">
    <source>
        <dbReference type="ARBA" id="ARBA00022473"/>
    </source>
</evidence>
<feature type="transmembrane region" description="Helical" evidence="8">
    <location>
        <begin position="109"/>
        <end position="128"/>
    </location>
</feature>
<comment type="caution">
    <text evidence="10">The sequence shown here is derived from an EMBL/GenBank/DDBJ whole genome shotgun (WGS) entry which is preliminary data.</text>
</comment>
<dbReference type="Gene3D" id="1.20.1070.10">
    <property type="entry name" value="Rhodopsin 7-helix transmembrane proteins"/>
    <property type="match status" value="1"/>
</dbReference>
<dbReference type="PANTHER" id="PTHR11309:SF35">
    <property type="entry name" value="PROTEIN SMOOTHENED"/>
    <property type="match status" value="1"/>
</dbReference>
<dbReference type="InterPro" id="IPR017981">
    <property type="entry name" value="GPCR_2-like_7TM"/>
</dbReference>
<protein>
    <submittedName>
        <fullName evidence="10">Smoothened homolog</fullName>
    </submittedName>
</protein>
<dbReference type="GO" id="GO:0007389">
    <property type="term" value="P:pattern specification process"/>
    <property type="evidence" value="ECO:0007669"/>
    <property type="project" value="TreeGrafter"/>
</dbReference>
<comment type="subcellular location">
    <subcellularLocation>
        <location evidence="1">Membrane</location>
        <topology evidence="1">Multi-pass membrane protein</topology>
    </subcellularLocation>
</comment>
<keyword evidence="5 8" id="KW-1133">Transmembrane helix</keyword>
<feature type="non-terminal residue" evidence="10">
    <location>
        <position position="1"/>
    </location>
</feature>
<organism evidence="10 11">
    <name type="scientific">Nephila pilipes</name>
    <name type="common">Giant wood spider</name>
    <name type="synonym">Nephila maculata</name>
    <dbReference type="NCBI Taxonomy" id="299642"/>
    <lineage>
        <taxon>Eukaryota</taxon>
        <taxon>Metazoa</taxon>
        <taxon>Ecdysozoa</taxon>
        <taxon>Arthropoda</taxon>
        <taxon>Chelicerata</taxon>
        <taxon>Arachnida</taxon>
        <taxon>Araneae</taxon>
        <taxon>Araneomorphae</taxon>
        <taxon>Entelegynae</taxon>
        <taxon>Araneoidea</taxon>
        <taxon>Nephilidae</taxon>
        <taxon>Nephila</taxon>
    </lineage>
</organism>
<proteinExistence type="inferred from homology"/>
<feature type="transmembrane region" description="Helical" evidence="8">
    <location>
        <begin position="17"/>
        <end position="37"/>
    </location>
</feature>
<dbReference type="GO" id="GO:0007224">
    <property type="term" value="P:smoothened signaling pathway"/>
    <property type="evidence" value="ECO:0007669"/>
    <property type="project" value="TreeGrafter"/>
</dbReference>
<feature type="transmembrane region" description="Helical" evidence="8">
    <location>
        <begin position="151"/>
        <end position="170"/>
    </location>
</feature>
<keyword evidence="3" id="KW-0217">Developmental protein</keyword>
<dbReference type="GO" id="GO:0005886">
    <property type="term" value="C:plasma membrane"/>
    <property type="evidence" value="ECO:0007669"/>
    <property type="project" value="TreeGrafter"/>
</dbReference>
<accession>A0A8X6M9U2</accession>
<feature type="transmembrane region" description="Helical" evidence="8">
    <location>
        <begin position="209"/>
        <end position="232"/>
    </location>
</feature>
<dbReference type="OrthoDB" id="6420180at2759"/>
<feature type="transmembrane region" description="Helical" evidence="8">
    <location>
        <begin position="275"/>
        <end position="294"/>
    </location>
</feature>
<evidence type="ECO:0000256" key="5">
    <source>
        <dbReference type="ARBA" id="ARBA00022989"/>
    </source>
</evidence>
<dbReference type="PROSITE" id="PS50261">
    <property type="entry name" value="G_PROTEIN_RECEP_F2_4"/>
    <property type="match status" value="1"/>
</dbReference>
<feature type="domain" description="G-protein coupled receptors family 2 profile 2" evidence="9">
    <location>
        <begin position="1"/>
        <end position="170"/>
    </location>
</feature>
<name>A0A8X6M9U2_NEPPI</name>
<dbReference type="InterPro" id="IPR000539">
    <property type="entry name" value="Frizzled/Smoothened_7TM"/>
</dbReference>
<dbReference type="GO" id="GO:0004888">
    <property type="term" value="F:transmembrane signaling receptor activity"/>
    <property type="evidence" value="ECO:0007669"/>
    <property type="project" value="InterPro"/>
</dbReference>
<evidence type="ECO:0000256" key="6">
    <source>
        <dbReference type="ARBA" id="ARBA00023136"/>
    </source>
</evidence>
<keyword evidence="4 8" id="KW-0812">Transmembrane</keyword>
<evidence type="ECO:0000313" key="10">
    <source>
        <dbReference type="EMBL" id="GFS33382.1"/>
    </source>
</evidence>
<dbReference type="GO" id="GO:0005929">
    <property type="term" value="C:cilium"/>
    <property type="evidence" value="ECO:0007669"/>
    <property type="project" value="TreeGrafter"/>
</dbReference>
<evidence type="ECO:0000256" key="7">
    <source>
        <dbReference type="ARBA" id="ARBA00023170"/>
    </source>
</evidence>
<dbReference type="GO" id="GO:0071679">
    <property type="term" value="P:commissural neuron axon guidance"/>
    <property type="evidence" value="ECO:0007669"/>
    <property type="project" value="TreeGrafter"/>
</dbReference>
<evidence type="ECO:0000256" key="2">
    <source>
        <dbReference type="ARBA" id="ARBA00008077"/>
    </source>
</evidence>
<dbReference type="EMBL" id="BMAW01088171">
    <property type="protein sequence ID" value="GFS33382.1"/>
    <property type="molecule type" value="Genomic_DNA"/>
</dbReference>
<keyword evidence="11" id="KW-1185">Reference proteome</keyword>
<evidence type="ECO:0000313" key="11">
    <source>
        <dbReference type="Proteomes" id="UP000887013"/>
    </source>
</evidence>
<feature type="transmembrane region" description="Helical" evidence="8">
    <location>
        <begin position="66"/>
        <end position="89"/>
    </location>
</feature>